<dbReference type="GO" id="GO:0016020">
    <property type="term" value="C:membrane"/>
    <property type="evidence" value="ECO:0007669"/>
    <property type="project" value="UniProtKB-SubCell"/>
</dbReference>
<keyword evidence="3 5" id="KW-1133">Transmembrane helix</keyword>
<reference evidence="7" key="1">
    <citation type="journal article" date="2014" name="Front. Microbiol.">
        <title>High frequency of phylogenetically diverse reductive dehalogenase-homologous genes in deep subseafloor sedimentary metagenomes.</title>
        <authorList>
            <person name="Kawai M."/>
            <person name="Futagami T."/>
            <person name="Toyoda A."/>
            <person name="Takaki Y."/>
            <person name="Nishi S."/>
            <person name="Hori S."/>
            <person name="Arai W."/>
            <person name="Tsubouchi T."/>
            <person name="Morono Y."/>
            <person name="Uchiyama I."/>
            <person name="Ito T."/>
            <person name="Fujiyama A."/>
            <person name="Inagaki F."/>
            <person name="Takami H."/>
        </authorList>
    </citation>
    <scope>NUCLEOTIDE SEQUENCE</scope>
    <source>
        <strain evidence="7">Expedition CK06-06</strain>
    </source>
</reference>
<evidence type="ECO:0000256" key="2">
    <source>
        <dbReference type="ARBA" id="ARBA00022692"/>
    </source>
</evidence>
<comment type="subcellular location">
    <subcellularLocation>
        <location evidence="1">Membrane</location>
        <topology evidence="1">Multi-pass membrane protein</topology>
    </subcellularLocation>
</comment>
<dbReference type="InterPro" id="IPR019734">
    <property type="entry name" value="TPR_rpt"/>
</dbReference>
<feature type="domain" description="O-antigen ligase-related" evidence="6">
    <location>
        <begin position="28"/>
        <end position="190"/>
    </location>
</feature>
<feature type="transmembrane region" description="Helical" evidence="5">
    <location>
        <begin position="21"/>
        <end position="38"/>
    </location>
</feature>
<dbReference type="EMBL" id="BARV01001119">
    <property type="protein sequence ID" value="GAH92192.1"/>
    <property type="molecule type" value="Genomic_DNA"/>
</dbReference>
<evidence type="ECO:0000256" key="4">
    <source>
        <dbReference type="ARBA" id="ARBA00023136"/>
    </source>
</evidence>
<dbReference type="PROSITE" id="PS50005">
    <property type="entry name" value="TPR"/>
    <property type="match status" value="2"/>
</dbReference>
<dbReference type="PANTHER" id="PTHR37422">
    <property type="entry name" value="TEICHURONIC ACID BIOSYNTHESIS PROTEIN TUAE"/>
    <property type="match status" value="1"/>
</dbReference>
<evidence type="ECO:0000256" key="5">
    <source>
        <dbReference type="SAM" id="Phobius"/>
    </source>
</evidence>
<dbReference type="Gene3D" id="1.25.40.10">
    <property type="entry name" value="Tetratricopeptide repeat domain"/>
    <property type="match status" value="1"/>
</dbReference>
<feature type="transmembrane region" description="Helical" evidence="5">
    <location>
        <begin position="44"/>
        <end position="62"/>
    </location>
</feature>
<protein>
    <recommendedName>
        <fullName evidence="6">O-antigen ligase-related domain-containing protein</fullName>
    </recommendedName>
</protein>
<dbReference type="Pfam" id="PF13414">
    <property type="entry name" value="TPR_11"/>
    <property type="match status" value="1"/>
</dbReference>
<dbReference type="AlphaFoldDB" id="X1JDX5"/>
<comment type="caution">
    <text evidence="7">The sequence shown here is derived from an EMBL/GenBank/DDBJ whole genome shotgun (WGS) entry which is preliminary data.</text>
</comment>
<evidence type="ECO:0000313" key="7">
    <source>
        <dbReference type="EMBL" id="GAH92192.1"/>
    </source>
</evidence>
<dbReference type="SMART" id="SM00028">
    <property type="entry name" value="TPR"/>
    <property type="match status" value="2"/>
</dbReference>
<accession>X1JDX5</accession>
<feature type="transmembrane region" description="Helical" evidence="5">
    <location>
        <begin position="214"/>
        <end position="232"/>
    </location>
</feature>
<proteinExistence type="predicted"/>
<feature type="transmembrane region" description="Helical" evidence="5">
    <location>
        <begin position="71"/>
        <end position="90"/>
    </location>
</feature>
<name>X1JDX5_9ZZZZ</name>
<keyword evidence="2 5" id="KW-0812">Transmembrane</keyword>
<feature type="transmembrane region" description="Helical" evidence="5">
    <location>
        <begin position="174"/>
        <end position="194"/>
    </location>
</feature>
<dbReference type="PROSITE" id="PS50293">
    <property type="entry name" value="TPR_REGION"/>
    <property type="match status" value="1"/>
</dbReference>
<dbReference type="SUPFAM" id="SSF48452">
    <property type="entry name" value="TPR-like"/>
    <property type="match status" value="1"/>
</dbReference>
<evidence type="ECO:0000256" key="3">
    <source>
        <dbReference type="ARBA" id="ARBA00022989"/>
    </source>
</evidence>
<dbReference type="PANTHER" id="PTHR37422:SF13">
    <property type="entry name" value="LIPOPOLYSACCHARIDE BIOSYNTHESIS PROTEIN PA4999-RELATED"/>
    <property type="match status" value="1"/>
</dbReference>
<organism evidence="7">
    <name type="scientific">marine sediment metagenome</name>
    <dbReference type="NCBI Taxonomy" id="412755"/>
    <lineage>
        <taxon>unclassified sequences</taxon>
        <taxon>metagenomes</taxon>
        <taxon>ecological metagenomes</taxon>
    </lineage>
</organism>
<feature type="transmembrane region" description="Helical" evidence="5">
    <location>
        <begin position="268"/>
        <end position="289"/>
    </location>
</feature>
<sequence>MFSLYLVITLPMAIAKFLNTKKVTFFFLTVLMLFVLFSTGTRSAWFGFVLSIACLFIFLLILKKRENIKNFLKWVAILIGCGVFLIFVSGKGKEIGSRAKDVFLLKKVEPGAYYQRFLIWNCSLDMIKESPIVGQGANCFELFFPYKQSKYLSMDKYKRYKIWRTHGNAAHNQILDFCSEIGFLGFGMFILLLFTFFKKGFTLIKNEEKIERKIFIFSLMAGIFAFLIDNFFNVTFRFPGPMIAFWSVFGILLSRSENNSREIKIKKPLSVFLIILSLFVILKEIGVLVGSACYVRGQKFIGRKMIDSAIEEYKKCLKLDPTTVHGHYELGNAYLRGGKIDEAIKSYTNAYKVNPGYDEIFFNPVFDIV</sequence>
<gene>
    <name evidence="7" type="ORF">S06H3_03440</name>
</gene>
<evidence type="ECO:0000259" key="6">
    <source>
        <dbReference type="Pfam" id="PF04932"/>
    </source>
</evidence>
<dbReference type="InterPro" id="IPR051533">
    <property type="entry name" value="WaaL-like"/>
</dbReference>
<keyword evidence="4 5" id="KW-0472">Membrane</keyword>
<dbReference type="InterPro" id="IPR007016">
    <property type="entry name" value="O-antigen_ligase-rel_domated"/>
</dbReference>
<dbReference type="InterPro" id="IPR011990">
    <property type="entry name" value="TPR-like_helical_dom_sf"/>
</dbReference>
<evidence type="ECO:0000256" key="1">
    <source>
        <dbReference type="ARBA" id="ARBA00004141"/>
    </source>
</evidence>
<dbReference type="Pfam" id="PF04932">
    <property type="entry name" value="Wzy_C"/>
    <property type="match status" value="1"/>
</dbReference>